<gene>
    <name evidence="1" type="ORF">CRE_26636</name>
</gene>
<dbReference type="HOGENOM" id="CLU_866663_0_0_1"/>
<organism evidence="2">
    <name type="scientific">Caenorhabditis remanei</name>
    <name type="common">Caenorhabditis vulgaris</name>
    <dbReference type="NCBI Taxonomy" id="31234"/>
    <lineage>
        <taxon>Eukaryota</taxon>
        <taxon>Metazoa</taxon>
        <taxon>Ecdysozoa</taxon>
        <taxon>Nematoda</taxon>
        <taxon>Chromadorea</taxon>
        <taxon>Rhabditida</taxon>
        <taxon>Rhabditina</taxon>
        <taxon>Rhabditomorpha</taxon>
        <taxon>Rhabditoidea</taxon>
        <taxon>Rhabditidae</taxon>
        <taxon>Peloderinae</taxon>
        <taxon>Caenorhabditis</taxon>
    </lineage>
</organism>
<evidence type="ECO:0000313" key="1">
    <source>
        <dbReference type="EMBL" id="EFP04276.1"/>
    </source>
</evidence>
<name>E3MKZ3_CAERE</name>
<dbReference type="AlphaFoldDB" id="E3MKZ3"/>
<dbReference type="EMBL" id="DS268453">
    <property type="protein sequence ID" value="EFP04276.1"/>
    <property type="molecule type" value="Genomic_DNA"/>
</dbReference>
<evidence type="ECO:0000313" key="2">
    <source>
        <dbReference type="Proteomes" id="UP000008281"/>
    </source>
</evidence>
<keyword evidence="2" id="KW-1185">Reference proteome</keyword>
<dbReference type="eggNOG" id="ENOG502TKAE">
    <property type="taxonomic scope" value="Eukaryota"/>
</dbReference>
<reference evidence="1" key="1">
    <citation type="submission" date="2007-07" db="EMBL/GenBank/DDBJ databases">
        <title>PCAP assembly of the Caenorhabditis remanei genome.</title>
        <authorList>
            <consortium name="The Caenorhabditis remanei Sequencing Consortium"/>
            <person name="Wilson R.K."/>
        </authorList>
    </citation>
    <scope>NUCLEOTIDE SEQUENCE [LARGE SCALE GENOMIC DNA]</scope>
    <source>
        <strain evidence="1">PB4641</strain>
    </source>
</reference>
<protein>
    <submittedName>
        <fullName evidence="1">Uncharacterized protein</fullName>
    </submittedName>
</protein>
<accession>E3MKZ3</accession>
<sequence length="268" mass="31771">MRSGSIKWKNFKITILHNSGRCGSAHTLFRHRNDFSCILTKEQRVELEKLEKFHKDVTKHYECEMKQKEEVQEMVDGMKKFLKKIEEKFVSFVQKIIDESQQTVVTFSSDKLVIFFRKSLNENDNFWKMVFSDGTRHNIFKAREEMKLITLYQCKVKDCKWKEEGRLWYVWSTHEVTNKTIGNKEGVYIEINEKLINHENETLIRLVRDNHPAYEGDDEALKIQLKREFIFLRDERHCLISVNIAGQLNMLGSVDENSAVNQQVDDSL</sequence>
<dbReference type="InParanoid" id="E3MKZ3"/>
<proteinExistence type="predicted"/>
<dbReference type="Proteomes" id="UP000008281">
    <property type="component" value="Unassembled WGS sequence"/>
</dbReference>